<evidence type="ECO:0000313" key="2">
    <source>
        <dbReference type="EMBL" id="ASS91331.1"/>
    </source>
</evidence>
<dbReference type="InterPro" id="IPR047793">
    <property type="entry name" value="LiaF_C"/>
</dbReference>
<dbReference type="GO" id="GO:0016020">
    <property type="term" value="C:membrane"/>
    <property type="evidence" value="ECO:0007669"/>
    <property type="project" value="InterPro"/>
</dbReference>
<accession>A0A163YEA9</accession>
<dbReference type="PIRSF" id="PIRSF031509">
    <property type="entry name" value="Cell_wall_LiaF/YvqF"/>
    <property type="match status" value="1"/>
</dbReference>
<name>A0A163YEA9_9BACI</name>
<evidence type="ECO:0000259" key="1">
    <source>
        <dbReference type="Pfam" id="PF09922"/>
    </source>
</evidence>
<accession>A0A223E7Z9</accession>
<dbReference type="AlphaFoldDB" id="A0A163YEA9"/>
<dbReference type="RefSeq" id="WP_066251251.1">
    <property type="nucleotide sequence ID" value="NZ_CP017703.1"/>
</dbReference>
<organism evidence="2 3">
    <name type="scientific">Aeribacillus pallidus</name>
    <dbReference type="NCBI Taxonomy" id="33936"/>
    <lineage>
        <taxon>Bacteria</taxon>
        <taxon>Bacillati</taxon>
        <taxon>Bacillota</taxon>
        <taxon>Bacilli</taxon>
        <taxon>Bacillales</taxon>
        <taxon>Bacillaceae</taxon>
        <taxon>Aeribacillus</taxon>
    </lineage>
</organism>
<protein>
    <submittedName>
        <fullName evidence="2">Cell wall-active antibiotics response protein</fullName>
    </submittedName>
</protein>
<gene>
    <name evidence="2" type="ORF">AP3564_14895</name>
</gene>
<dbReference type="GeneID" id="301126241"/>
<sequence length="244" mass="28517">MFHQSKIDFTKWIFVIGIILFIAELLFFNGEALFFLMMMIFCVYIGRKRMPKKSGLLLFWIGIIGGVLSFFNMFTFRLLLFAVFIYFIFHYVQNKQVAAKKSPKIEEADPILSQEETFSKTPLFQNRLFGTQRTEEQIYRWNDVNIQTGIGDTVIDLNYTILPKGEAVIVIRKLIGNIEIIVPYELEVSVHHSGFIGSYSIFDYSEPNVWNETIRYESKNYHESAQKVKIITSITFGRIEVKRT</sequence>
<dbReference type="KEGG" id="apak:AP3564_14895"/>
<evidence type="ECO:0000313" key="3">
    <source>
        <dbReference type="Proteomes" id="UP000214606"/>
    </source>
</evidence>
<proteinExistence type="predicted"/>
<dbReference type="InterPro" id="IPR016975">
    <property type="entry name" value="Cell_wall_LiaF"/>
</dbReference>
<dbReference type="EMBL" id="CP017703">
    <property type="protein sequence ID" value="ASS91331.1"/>
    <property type="molecule type" value="Genomic_DNA"/>
</dbReference>
<dbReference type="NCBIfam" id="NF040535">
    <property type="entry name" value="LiaF_C_term"/>
    <property type="match status" value="1"/>
</dbReference>
<reference evidence="2 3" key="1">
    <citation type="submission" date="2016-10" db="EMBL/GenBank/DDBJ databases">
        <title>The whole genome sequencing and assembly of Aeribacillus pallidus KCTC3564 strain.</title>
        <authorList>
            <person name="Lee Y.-J."/>
            <person name="Park M.-K."/>
            <person name="Yi H."/>
            <person name="Bahn Y.-S."/>
            <person name="Kim J.F."/>
            <person name="Lee D.-W."/>
        </authorList>
    </citation>
    <scope>NUCLEOTIDE SEQUENCE [LARGE SCALE GENOMIC DNA]</scope>
    <source>
        <strain evidence="2 3">KCTC3564</strain>
    </source>
</reference>
<dbReference type="Proteomes" id="UP000214606">
    <property type="component" value="Chromosome"/>
</dbReference>
<feature type="domain" description="Cell wall-active antibiotics response LiaF-like C-terminal" evidence="1">
    <location>
        <begin position="129"/>
        <end position="241"/>
    </location>
</feature>
<dbReference type="InterPro" id="IPR024425">
    <property type="entry name" value="LiaF-like_C"/>
</dbReference>
<dbReference type="Pfam" id="PF09922">
    <property type="entry name" value="LiaF-like_C"/>
    <property type="match status" value="1"/>
</dbReference>